<keyword evidence="3" id="KW-1185">Reference proteome</keyword>
<dbReference type="InterPro" id="IPR045795">
    <property type="entry name" value="SLT_4"/>
</dbReference>
<dbReference type="AlphaFoldDB" id="A0A238K444"/>
<dbReference type="OrthoDB" id="9789144at2"/>
<dbReference type="PROSITE" id="PS51257">
    <property type="entry name" value="PROKAR_LIPOPROTEIN"/>
    <property type="match status" value="1"/>
</dbReference>
<dbReference type="Pfam" id="PF19489">
    <property type="entry name" value="SLT_4"/>
    <property type="match status" value="1"/>
</dbReference>
<name>A0A238K444_9RHOB</name>
<dbReference type="Proteomes" id="UP000220836">
    <property type="component" value="Unassembled WGS sequence"/>
</dbReference>
<proteinExistence type="predicted"/>
<feature type="domain" description="Transglycosylase SLT" evidence="1">
    <location>
        <begin position="8"/>
        <end position="192"/>
    </location>
</feature>
<sequence>MSKWLRAMVILTLVASCGGGGSGKAPRNLDNACEILKQRPNYYRAFRSAERKWGVPVHVQMATIYQESKFISDARTPLRYELGVIPVGRQSSAFGYSQALDATWKEYLADEGRRSAKRDNIKDATDFMGWYMNDTKEQLGIPLWDARKQYLAYHEGRGGYRRGTYNSKSWLLRVSSEVGQRAVTYKGQLANCRAAR</sequence>
<dbReference type="InterPro" id="IPR023346">
    <property type="entry name" value="Lysozyme-like_dom_sf"/>
</dbReference>
<accession>A0A238K444</accession>
<dbReference type="SUPFAM" id="SSF53955">
    <property type="entry name" value="Lysozyme-like"/>
    <property type="match status" value="1"/>
</dbReference>
<evidence type="ECO:0000313" key="3">
    <source>
        <dbReference type="Proteomes" id="UP000220836"/>
    </source>
</evidence>
<dbReference type="RefSeq" id="WP_097803676.1">
    <property type="nucleotide sequence ID" value="NZ_FXYH01000003.1"/>
</dbReference>
<reference evidence="2 3" key="1">
    <citation type="submission" date="2017-05" db="EMBL/GenBank/DDBJ databases">
        <authorList>
            <person name="Song R."/>
            <person name="Chenine A.L."/>
            <person name="Ruprecht R.M."/>
        </authorList>
    </citation>
    <scope>NUCLEOTIDE SEQUENCE [LARGE SCALE GENOMIC DNA]</scope>
    <source>
        <strain evidence="2 3">CECT 8663</strain>
    </source>
</reference>
<protein>
    <recommendedName>
        <fullName evidence="1">Transglycosylase SLT domain-containing protein</fullName>
    </recommendedName>
</protein>
<dbReference type="Gene3D" id="1.10.530.10">
    <property type="match status" value="1"/>
</dbReference>
<dbReference type="EMBL" id="FXYH01000003">
    <property type="protein sequence ID" value="SMX37701.1"/>
    <property type="molecule type" value="Genomic_DNA"/>
</dbReference>
<organism evidence="2 3">
    <name type="scientific">Pelagimonas varians</name>
    <dbReference type="NCBI Taxonomy" id="696760"/>
    <lineage>
        <taxon>Bacteria</taxon>
        <taxon>Pseudomonadati</taxon>
        <taxon>Pseudomonadota</taxon>
        <taxon>Alphaproteobacteria</taxon>
        <taxon>Rhodobacterales</taxon>
        <taxon>Roseobacteraceae</taxon>
        <taxon>Pelagimonas</taxon>
    </lineage>
</organism>
<evidence type="ECO:0000259" key="1">
    <source>
        <dbReference type="Pfam" id="PF19489"/>
    </source>
</evidence>
<gene>
    <name evidence="2" type="ORF">PEV8663_01171</name>
</gene>
<evidence type="ECO:0000313" key="2">
    <source>
        <dbReference type="EMBL" id="SMX37701.1"/>
    </source>
</evidence>